<proteinExistence type="predicted"/>
<dbReference type="RefSeq" id="WP_002560472.1">
    <property type="nucleotide sequence ID" value="NZ_JH724088.1"/>
</dbReference>
<organism evidence="1 2">
    <name type="scientific">Bacteroides cellulosilyticus CL02T12C19</name>
    <dbReference type="NCBI Taxonomy" id="997874"/>
    <lineage>
        <taxon>Bacteria</taxon>
        <taxon>Pseudomonadati</taxon>
        <taxon>Bacteroidota</taxon>
        <taxon>Bacteroidia</taxon>
        <taxon>Bacteroidales</taxon>
        <taxon>Bacteroidaceae</taxon>
        <taxon>Bacteroides</taxon>
    </lineage>
</organism>
<dbReference type="OrthoDB" id="1033782at2"/>
<dbReference type="HOGENOM" id="CLU_1988134_0_0_10"/>
<name>I8VK92_9BACE</name>
<reference evidence="1 2" key="1">
    <citation type="submission" date="2012-02" db="EMBL/GenBank/DDBJ databases">
        <title>The Genome Sequence of Bacteroides cellulosilyticus CL02T12C19.</title>
        <authorList>
            <consortium name="The Broad Institute Genome Sequencing Platform"/>
            <person name="Earl A."/>
            <person name="Ward D."/>
            <person name="Feldgarden M."/>
            <person name="Gevers D."/>
            <person name="Zitomersky N.L."/>
            <person name="Coyne M.J."/>
            <person name="Comstock L.E."/>
            <person name="Young S.K."/>
            <person name="Zeng Q."/>
            <person name="Gargeya S."/>
            <person name="Fitzgerald M."/>
            <person name="Haas B."/>
            <person name="Abouelleil A."/>
            <person name="Alvarado L."/>
            <person name="Arachchi H.M."/>
            <person name="Berlin A."/>
            <person name="Chapman S.B."/>
            <person name="Gearin G."/>
            <person name="Goldberg J."/>
            <person name="Griggs A."/>
            <person name="Gujja S."/>
            <person name="Hansen M."/>
            <person name="Heiman D."/>
            <person name="Howarth C."/>
            <person name="Larimer J."/>
            <person name="Lui A."/>
            <person name="MacDonald P.J.P."/>
            <person name="McCowen C."/>
            <person name="Montmayeur A."/>
            <person name="Murphy C."/>
            <person name="Neiman D."/>
            <person name="Pearson M."/>
            <person name="Priest M."/>
            <person name="Roberts A."/>
            <person name="Saif S."/>
            <person name="Shea T."/>
            <person name="Sisk P."/>
            <person name="Stolte C."/>
            <person name="Sykes S."/>
            <person name="Wortman J."/>
            <person name="Nusbaum C."/>
            <person name="Birren B."/>
        </authorList>
    </citation>
    <scope>NUCLEOTIDE SEQUENCE [LARGE SCALE GENOMIC DNA]</scope>
    <source>
        <strain evidence="1 2">CL02T12C19</strain>
    </source>
</reference>
<dbReference type="EMBL" id="AGXG01000088">
    <property type="protein sequence ID" value="EIY26790.1"/>
    <property type="molecule type" value="Genomic_DNA"/>
</dbReference>
<dbReference type="PATRIC" id="fig|997874.3.peg.4083"/>
<evidence type="ECO:0000313" key="2">
    <source>
        <dbReference type="Proteomes" id="UP000003741"/>
    </source>
</evidence>
<evidence type="ECO:0000313" key="1">
    <source>
        <dbReference type="EMBL" id="EIY26790.1"/>
    </source>
</evidence>
<keyword evidence="2" id="KW-1185">Reference proteome</keyword>
<dbReference type="AlphaFoldDB" id="I8VK92"/>
<sequence length="125" mass="14971">MSKKAPLQFGNFTITRDSSNEHDWISIKAISGFWTMRFRDDNEMFERIRLLANNKDFGEYMDTWIKVNFLMSNCTPDAEFMKDFFEAYTKMNERLISRRKQISEEEDKAILEQEKAAYELKEQAK</sequence>
<dbReference type="Proteomes" id="UP000003741">
    <property type="component" value="Unassembled WGS sequence"/>
</dbReference>
<comment type="caution">
    <text evidence="1">The sequence shown here is derived from an EMBL/GenBank/DDBJ whole genome shotgun (WGS) entry which is preliminary data.</text>
</comment>
<accession>I8VK92</accession>
<protein>
    <submittedName>
        <fullName evidence="1">Uncharacterized protein</fullName>
    </submittedName>
</protein>
<gene>
    <name evidence="1" type="ORF">HMPREF1062_03983</name>
</gene>